<keyword evidence="1" id="KW-0472">Membrane</keyword>
<reference evidence="2 3" key="1">
    <citation type="submission" date="2021-08" db="EMBL/GenBank/DDBJ databases">
        <authorList>
            <person name="Peeters C."/>
        </authorList>
    </citation>
    <scope>NUCLEOTIDE SEQUENCE [LARGE SCALE GENOMIC DNA]</scope>
    <source>
        <strain evidence="2 3">LMG 32289</strain>
    </source>
</reference>
<dbReference type="RefSeq" id="WP_223989018.1">
    <property type="nucleotide sequence ID" value="NZ_CAJZAG010000005.1"/>
</dbReference>
<feature type="transmembrane region" description="Helical" evidence="1">
    <location>
        <begin position="6"/>
        <end position="37"/>
    </location>
</feature>
<keyword evidence="3" id="KW-1185">Reference proteome</keyword>
<evidence type="ECO:0000313" key="3">
    <source>
        <dbReference type="Proteomes" id="UP000706525"/>
    </source>
</evidence>
<name>A0ABN7YMJ9_9BURK</name>
<accession>A0ABN7YMJ9</accession>
<dbReference type="Proteomes" id="UP000706525">
    <property type="component" value="Unassembled WGS sequence"/>
</dbReference>
<sequence length="134" mass="13558">MLLSLVLIVIALFAAFIVPINVLATGTVLLIAIAFVVRGIARAVTGNEATLGESFKAVGLSLFFLFIAITAVMSAGSRPGGLNGIPALLGVGAMFVAYTAGFVVALGASFRQSALIAVVSTSLSAVLVYAATRI</sequence>
<gene>
    <name evidence="2" type="ORF">LMG32289_02756</name>
</gene>
<feature type="transmembrane region" description="Helical" evidence="1">
    <location>
        <begin position="57"/>
        <end position="75"/>
    </location>
</feature>
<comment type="caution">
    <text evidence="2">The sequence shown here is derived from an EMBL/GenBank/DDBJ whole genome shotgun (WGS) entry which is preliminary data.</text>
</comment>
<proteinExistence type="predicted"/>
<keyword evidence="1" id="KW-1133">Transmembrane helix</keyword>
<dbReference type="EMBL" id="CAJZAG010000005">
    <property type="protein sequence ID" value="CAG9173062.1"/>
    <property type="molecule type" value="Genomic_DNA"/>
</dbReference>
<evidence type="ECO:0000313" key="2">
    <source>
        <dbReference type="EMBL" id="CAG9173062.1"/>
    </source>
</evidence>
<keyword evidence="1" id="KW-0812">Transmembrane</keyword>
<evidence type="ECO:0000256" key="1">
    <source>
        <dbReference type="SAM" id="Phobius"/>
    </source>
</evidence>
<organism evidence="2 3">
    <name type="scientific">Cupriavidus pampae</name>
    <dbReference type="NCBI Taxonomy" id="659251"/>
    <lineage>
        <taxon>Bacteria</taxon>
        <taxon>Pseudomonadati</taxon>
        <taxon>Pseudomonadota</taxon>
        <taxon>Betaproteobacteria</taxon>
        <taxon>Burkholderiales</taxon>
        <taxon>Burkholderiaceae</taxon>
        <taxon>Cupriavidus</taxon>
    </lineage>
</organism>
<feature type="transmembrane region" description="Helical" evidence="1">
    <location>
        <begin position="87"/>
        <end position="107"/>
    </location>
</feature>
<feature type="transmembrane region" description="Helical" evidence="1">
    <location>
        <begin position="114"/>
        <end position="132"/>
    </location>
</feature>
<protein>
    <submittedName>
        <fullName evidence="2">Uncharacterized protein</fullName>
    </submittedName>
</protein>